<evidence type="ECO:0000313" key="19">
    <source>
        <dbReference type="Proteomes" id="UP000292052"/>
    </source>
</evidence>
<dbReference type="STRING" id="1661398.A0A482WCH8"/>
<comment type="caution">
    <text evidence="18">The sequence shown here is derived from an EMBL/GenBank/DDBJ whole genome shotgun (WGS) entry which is preliminary data.</text>
</comment>
<dbReference type="InterPro" id="IPR025927">
    <property type="entry name" value="Znf_KANL2-like"/>
</dbReference>
<dbReference type="OrthoDB" id="1939344at2759"/>
<dbReference type="InterPro" id="IPR026316">
    <property type="entry name" value="NSL2"/>
</dbReference>
<feature type="compositionally biased region" description="Basic and acidic residues" evidence="16">
    <location>
        <begin position="1019"/>
        <end position="1030"/>
    </location>
</feature>
<keyword evidence="19" id="KW-1185">Reference proteome</keyword>
<reference evidence="18 19" key="1">
    <citation type="submission" date="2017-03" db="EMBL/GenBank/DDBJ databases">
        <title>Genome of the blue death feigning beetle - Asbolus verrucosus.</title>
        <authorList>
            <person name="Rider S.D."/>
        </authorList>
    </citation>
    <scope>NUCLEOTIDE SEQUENCE [LARGE SCALE GENOMIC DNA]</scope>
    <source>
        <strain evidence="18">Butters</strain>
        <tissue evidence="18">Head and leg muscle</tissue>
    </source>
</reference>
<keyword evidence="7" id="KW-0677">Repeat</keyword>
<dbReference type="PANTHER" id="PTHR13453">
    <property type="entry name" value="KAT8 REGULATORY NSL COMPLEX SUBUNIT 2"/>
    <property type="match status" value="1"/>
</dbReference>
<comment type="function">
    <text evidence="14">Non-catalytic component of the NSL histone acetyltransferase complex, a multiprotein complex that mediates histone H4 acetylation at 'Lys-5'- and 'Lys-8' (H4K5ac and H4K8ac) at transcription start sites and promotes transcription initiation. Required for NSL complex stability and for transcription of intraciliary transport genes in both ciliated and non-ciliated cells by regulating histone H4 acetylation at 'Lys-5'- and 'Lys-12' (H4K5ac and H4K12ac). This is necessary for cilium assembly in ciliated cells and for organization of the microtubule cytoskeleton in non-ciliated cells. Required within the NSL complex to maintain nuclear architecture stability by promoting KAT8-mediated acetylation of lamin LMNA.</text>
</comment>
<comment type="subcellular location">
    <subcellularLocation>
        <location evidence="2">Mitochondrion</location>
    </subcellularLocation>
    <subcellularLocation>
        <location evidence="1">Nucleus</location>
    </subcellularLocation>
</comment>
<dbReference type="GO" id="GO:0005634">
    <property type="term" value="C:nucleus"/>
    <property type="evidence" value="ECO:0007669"/>
    <property type="project" value="UniProtKB-SubCell"/>
</dbReference>
<evidence type="ECO:0000313" key="18">
    <source>
        <dbReference type="EMBL" id="RZC42961.1"/>
    </source>
</evidence>
<evidence type="ECO:0000256" key="4">
    <source>
        <dbReference type="ARBA" id="ARBA00022499"/>
    </source>
</evidence>
<feature type="region of interest" description="Disordered" evidence="16">
    <location>
        <begin position="464"/>
        <end position="525"/>
    </location>
</feature>
<dbReference type="Pfam" id="PF13891">
    <property type="entry name" value="zf-C3HC3H_KANSL2"/>
    <property type="match status" value="2"/>
</dbReference>
<dbReference type="GO" id="GO:0044545">
    <property type="term" value="C:NSL complex"/>
    <property type="evidence" value="ECO:0007669"/>
    <property type="project" value="TreeGrafter"/>
</dbReference>
<evidence type="ECO:0000256" key="8">
    <source>
        <dbReference type="ARBA" id="ARBA00022843"/>
    </source>
</evidence>
<evidence type="ECO:0000256" key="5">
    <source>
        <dbReference type="ARBA" id="ARBA00022553"/>
    </source>
</evidence>
<feature type="region of interest" description="Disordered" evidence="16">
    <location>
        <begin position="936"/>
        <end position="998"/>
    </location>
</feature>
<feature type="compositionally biased region" description="Acidic residues" evidence="16">
    <location>
        <begin position="482"/>
        <end position="496"/>
    </location>
</feature>
<protein>
    <recommendedName>
        <fullName evidence="3">KAT8 regulatory NSL complex subunit 2</fullName>
    </recommendedName>
    <alternativeName>
        <fullName evidence="13">NSL complex protein NSL2</fullName>
    </alternativeName>
    <alternativeName>
        <fullName evidence="12">Non-specific lethal 2 homolog</fullName>
    </alternativeName>
</protein>
<evidence type="ECO:0000256" key="13">
    <source>
        <dbReference type="ARBA" id="ARBA00033378"/>
    </source>
</evidence>
<dbReference type="SUPFAM" id="SSF52058">
    <property type="entry name" value="L domain-like"/>
    <property type="match status" value="1"/>
</dbReference>
<evidence type="ECO:0000256" key="10">
    <source>
        <dbReference type="ARBA" id="ARBA00023128"/>
    </source>
</evidence>
<dbReference type="SMART" id="SM00369">
    <property type="entry name" value="LRR_TYP"/>
    <property type="match status" value="4"/>
</dbReference>
<keyword evidence="5" id="KW-0597">Phosphoprotein</keyword>
<dbReference type="InterPro" id="IPR003591">
    <property type="entry name" value="Leu-rich_rpt_typical-subtyp"/>
</dbReference>
<sequence length="1371" mass="155425">MADQPRMQLPEKQMKIKPPLSASTNKDLAALKAELEIELKNKKQCAYKPYECTQLTLDGFHYCLKHILQDKTAPYKQCSYIYASNGKRCQLAAPKIEKKDFGYCNEHAIRATLAKNRQNSRYPPPQTAEVLLFSLGHYLKKPRNRNISGSTDESDRVPVEEGVEQKTTKSLDPFRDIDANNLYNSSCNNILDFCSESDSDVEPSTFASVWHDAQNDSSDNESIDSDQEDVLKHANIYTAEEISSITRDKLIKLQSLYIEQYRHLQHVFKECNIYNQIRENPKEQRLYKKLKALNKYHKTHGVEAILNKRLHDSRAKITDGIFSKPPSYSKCLFTEGGVKCGERTLPLARHCRKHILEVRIFLCLHYDQNQVLFRPCGKKKADIECRTPVEAIFEDTCCNLHMDIPPIKSYAQLRKNSESDFDDSFESPENMLMESVSDSVKTEIIDYKPDPEEMKTLPSVLFEESSLEASSKNEDMDVDDKTGDEDVQIDVDDEPSPEGKLEIDLNDDDTNDNRNDGESSASKMDDDTVVLLQLAFRLQTQVKSIERNDAERSDAFLTIESALPSNEHKKLTKRSHSTLNSSSISRAHSTKLISCDPITLQTHADGSVHIIRTQNEKDCSPDRISLDRRGLTSFPIIDGEMKLRLLSLQHNLISNLEGLKTQHFPYLVFLDVYDNQLERMDCLNMLDNLRVLLVGKNRLRKIEGLNTLKKIEVLDLHGNQITHVNGLAAQTELKVLNLAGNQIRYIGIGDFQGLTSLQELNLRRNRLKKLLGFGETPNLSKLFISNNDLQRYTVRKAAMAWRRNKESTNSAFMDLTSDVCLNVRREEIISNARTNWELLRSQTKCLTAKSSSNLTKNPNNLSLDSDLILTSFGKTKTKTYASITTKVPLFTNKKLIRTSSQDTDNSQNTSSSNTSSNEFIRLPPILVPIIKKMEQRSEVGSKENSIKLSGSLSSIGPNIDSSSSLGSENESSSSSSSSESEAESENEEAEQKCKDEEETVPPVRKLFFITLSFLIRRTSPEAERNEEEAKNPCPETASDGFSNTNVTAPSTSSSDPSLRVEKNLRSVKSAVNNRAINPKWHSRASTAKTKKQGSPSVLSGGKDREQGGDYLIEICGRYLNVYGQCALRFIDRPWNSSKANDVNTVKFNYVNFNGITGILNKLKMRFPNVDNFVFKETNIHCLGQINALAEVQGLISLYIDSEGNPITQKRWRSYAIYRLSHWGLSVINDKEITEEEVKKANEEYQSLSDLVLWSLPDVLLQPLLVRLRLDVSYGISEQNAKKWLLSADPDLKGVVSKEALQWKKGCGEDVVVRQKAKQYISHLLEEMGNSVNKLRLLDKKWPTILHEFVRNALLDYSQLDMYMKQKILELK</sequence>
<feature type="region of interest" description="Disordered" evidence="16">
    <location>
        <begin position="1075"/>
        <end position="1102"/>
    </location>
</feature>
<evidence type="ECO:0000256" key="9">
    <source>
        <dbReference type="ARBA" id="ARBA00022853"/>
    </source>
</evidence>
<name>A0A482WCH8_ASBVE</name>
<dbReference type="PROSITE" id="PS51450">
    <property type="entry name" value="LRR"/>
    <property type="match status" value="4"/>
</dbReference>
<evidence type="ECO:0000256" key="12">
    <source>
        <dbReference type="ARBA" id="ARBA00032947"/>
    </source>
</evidence>
<dbReference type="InterPro" id="IPR032675">
    <property type="entry name" value="LRR_dom_sf"/>
</dbReference>
<feature type="domain" description="KANL2-like probable zinc-finger" evidence="17">
    <location>
        <begin position="45"/>
        <end position="108"/>
    </location>
</feature>
<feature type="compositionally biased region" description="Polar residues" evidence="16">
    <location>
        <begin position="1083"/>
        <end position="1097"/>
    </location>
</feature>
<evidence type="ECO:0000256" key="15">
    <source>
        <dbReference type="ARBA" id="ARBA00093543"/>
    </source>
</evidence>
<dbReference type="Proteomes" id="UP000292052">
    <property type="component" value="Unassembled WGS sequence"/>
</dbReference>
<evidence type="ECO:0000256" key="6">
    <source>
        <dbReference type="ARBA" id="ARBA00022614"/>
    </source>
</evidence>
<proteinExistence type="predicted"/>
<evidence type="ECO:0000256" key="3">
    <source>
        <dbReference type="ARBA" id="ARBA00015508"/>
    </source>
</evidence>
<comment type="subunit">
    <text evidence="15">Component of the NSL complex at least composed of KAT8/MOF, KANSL1, KANSL2, KANSL3, MCRS1, PHF20, OGT1/OGT, WDR5 and HCFC1.</text>
</comment>
<dbReference type="PANTHER" id="PTHR13453:SF1">
    <property type="entry name" value="KAT8 REGULATORY NSL COMPLEX SUBUNIT 2"/>
    <property type="match status" value="1"/>
</dbReference>
<feature type="compositionally biased region" description="Basic and acidic residues" evidence="16">
    <location>
        <begin position="936"/>
        <end position="945"/>
    </location>
</feature>
<feature type="compositionally biased region" description="Polar residues" evidence="16">
    <location>
        <begin position="1039"/>
        <end position="1056"/>
    </location>
</feature>
<dbReference type="EMBL" id="QDEB01003274">
    <property type="protein sequence ID" value="RZC42961.1"/>
    <property type="molecule type" value="Genomic_DNA"/>
</dbReference>
<evidence type="ECO:0000256" key="16">
    <source>
        <dbReference type="SAM" id="MobiDB-lite"/>
    </source>
</evidence>
<evidence type="ECO:0000256" key="2">
    <source>
        <dbReference type="ARBA" id="ARBA00004173"/>
    </source>
</evidence>
<evidence type="ECO:0000259" key="17">
    <source>
        <dbReference type="Pfam" id="PF13891"/>
    </source>
</evidence>
<dbReference type="FunFam" id="3.80.10.10:FF:002839">
    <property type="entry name" value="Uncharacterized protein"/>
    <property type="match status" value="1"/>
</dbReference>
<feature type="compositionally biased region" description="Basic and acidic residues" evidence="16">
    <location>
        <begin position="153"/>
        <end position="167"/>
    </location>
</feature>
<accession>A0A482WCH8</accession>
<keyword evidence="6" id="KW-0433">Leucine-rich repeat</keyword>
<dbReference type="SMART" id="SM00365">
    <property type="entry name" value="LRR_SD22"/>
    <property type="match status" value="4"/>
</dbReference>
<keyword evidence="9" id="KW-0156">Chromatin regulator</keyword>
<feature type="domain" description="KANL2-like probable zinc-finger" evidence="17">
    <location>
        <begin position="337"/>
        <end position="402"/>
    </location>
</feature>
<feature type="compositionally biased region" description="Basic and acidic residues" evidence="16">
    <location>
        <begin position="471"/>
        <end position="481"/>
    </location>
</feature>
<evidence type="ECO:0000256" key="11">
    <source>
        <dbReference type="ARBA" id="ARBA00023242"/>
    </source>
</evidence>
<evidence type="ECO:0000256" key="14">
    <source>
        <dbReference type="ARBA" id="ARBA00093359"/>
    </source>
</evidence>
<dbReference type="InterPro" id="IPR001611">
    <property type="entry name" value="Leu-rich_rpt"/>
</dbReference>
<feature type="region of interest" description="Disordered" evidence="16">
    <location>
        <begin position="898"/>
        <end position="917"/>
    </location>
</feature>
<feature type="compositionally biased region" description="Low complexity" evidence="16">
    <location>
        <begin position="946"/>
        <end position="979"/>
    </location>
</feature>
<feature type="region of interest" description="Disordered" evidence="16">
    <location>
        <begin position="1019"/>
        <end position="1060"/>
    </location>
</feature>
<organism evidence="18 19">
    <name type="scientific">Asbolus verrucosus</name>
    <name type="common">Desert ironclad beetle</name>
    <dbReference type="NCBI Taxonomy" id="1661398"/>
    <lineage>
        <taxon>Eukaryota</taxon>
        <taxon>Metazoa</taxon>
        <taxon>Ecdysozoa</taxon>
        <taxon>Arthropoda</taxon>
        <taxon>Hexapoda</taxon>
        <taxon>Insecta</taxon>
        <taxon>Pterygota</taxon>
        <taxon>Neoptera</taxon>
        <taxon>Endopterygota</taxon>
        <taxon>Coleoptera</taxon>
        <taxon>Polyphaga</taxon>
        <taxon>Cucujiformia</taxon>
        <taxon>Tenebrionidae</taxon>
        <taxon>Pimeliinae</taxon>
        <taxon>Asbolus</taxon>
    </lineage>
</organism>
<feature type="region of interest" description="Disordered" evidence="16">
    <location>
        <begin position="144"/>
        <end position="167"/>
    </location>
</feature>
<dbReference type="GO" id="GO:0006325">
    <property type="term" value="P:chromatin organization"/>
    <property type="evidence" value="ECO:0007669"/>
    <property type="project" value="UniProtKB-KW"/>
</dbReference>
<dbReference type="Gene3D" id="3.80.10.10">
    <property type="entry name" value="Ribonuclease Inhibitor"/>
    <property type="match status" value="2"/>
</dbReference>
<keyword evidence="8" id="KW-0832">Ubl conjugation</keyword>
<gene>
    <name evidence="18" type="ORF">BDFB_002960</name>
</gene>
<dbReference type="GO" id="GO:0005739">
    <property type="term" value="C:mitochondrion"/>
    <property type="evidence" value="ECO:0007669"/>
    <property type="project" value="UniProtKB-SubCell"/>
</dbReference>
<keyword evidence="4" id="KW-1017">Isopeptide bond</keyword>
<dbReference type="Pfam" id="PF13855">
    <property type="entry name" value="LRR_8"/>
    <property type="match status" value="1"/>
</dbReference>
<keyword evidence="11" id="KW-0539">Nucleus</keyword>
<evidence type="ECO:0000256" key="7">
    <source>
        <dbReference type="ARBA" id="ARBA00022737"/>
    </source>
</evidence>
<evidence type="ECO:0000256" key="1">
    <source>
        <dbReference type="ARBA" id="ARBA00004123"/>
    </source>
</evidence>
<keyword evidence="10" id="KW-0496">Mitochondrion</keyword>